<dbReference type="SUPFAM" id="SSF81660">
    <property type="entry name" value="Metal cation-transporting ATPase, ATP-binding domain N"/>
    <property type="match status" value="1"/>
</dbReference>
<dbReference type="SUPFAM" id="SSF81653">
    <property type="entry name" value="Calcium ATPase, transduction domain A"/>
    <property type="match status" value="1"/>
</dbReference>
<feature type="transmembrane region" description="Helical" evidence="9">
    <location>
        <begin position="760"/>
        <end position="778"/>
    </location>
</feature>
<evidence type="ECO:0000259" key="10">
    <source>
        <dbReference type="SMART" id="SM00831"/>
    </source>
</evidence>
<comment type="caution">
    <text evidence="11">The sequence shown here is derived from an EMBL/GenBank/DDBJ whole genome shotgun (WGS) entry which is preliminary data.</text>
</comment>
<feature type="transmembrane region" description="Helical" evidence="9">
    <location>
        <begin position="719"/>
        <end position="739"/>
    </location>
</feature>
<dbReference type="InterPro" id="IPR044492">
    <property type="entry name" value="P_typ_ATPase_HD_dom"/>
</dbReference>
<dbReference type="SUPFAM" id="SSF81665">
    <property type="entry name" value="Calcium ATPase, transmembrane domain M"/>
    <property type="match status" value="1"/>
</dbReference>
<evidence type="ECO:0000256" key="1">
    <source>
        <dbReference type="ARBA" id="ARBA00004141"/>
    </source>
</evidence>
<dbReference type="SFLD" id="SFLDF00027">
    <property type="entry name" value="p-type_atpase"/>
    <property type="match status" value="1"/>
</dbReference>
<dbReference type="PANTHER" id="PTHR43294:SF20">
    <property type="entry name" value="P-TYPE ATPASE"/>
    <property type="match status" value="1"/>
</dbReference>
<organism evidence="11 12">
    <name type="scientific">Lacticaseibacillus yichunensis</name>
    <dbReference type="NCBI Taxonomy" id="2486015"/>
    <lineage>
        <taxon>Bacteria</taxon>
        <taxon>Bacillati</taxon>
        <taxon>Bacillota</taxon>
        <taxon>Bacilli</taxon>
        <taxon>Lactobacillales</taxon>
        <taxon>Lactobacillaceae</taxon>
        <taxon>Lacticaseibacillus</taxon>
    </lineage>
</organism>
<accession>A0ABW4CLW2</accession>
<keyword evidence="6" id="KW-1278">Translocase</keyword>
<evidence type="ECO:0000256" key="6">
    <source>
        <dbReference type="ARBA" id="ARBA00022967"/>
    </source>
</evidence>
<evidence type="ECO:0000256" key="4">
    <source>
        <dbReference type="ARBA" id="ARBA00022741"/>
    </source>
</evidence>
<dbReference type="RefSeq" id="WP_125697676.1">
    <property type="nucleotide sequence ID" value="NZ_JBHTOG010000019.1"/>
</dbReference>
<dbReference type="PRINTS" id="PR00120">
    <property type="entry name" value="HATPASE"/>
</dbReference>
<keyword evidence="5" id="KW-0067">ATP-binding</keyword>
<feature type="transmembrane region" description="Helical" evidence="9">
    <location>
        <begin position="274"/>
        <end position="302"/>
    </location>
</feature>
<dbReference type="InterPro" id="IPR023299">
    <property type="entry name" value="ATPase_P-typ_cyto_dom_N"/>
</dbReference>
<dbReference type="InterPro" id="IPR008250">
    <property type="entry name" value="ATPase_P-typ_transduc_dom_A_sf"/>
</dbReference>
<evidence type="ECO:0000256" key="8">
    <source>
        <dbReference type="ARBA" id="ARBA00023136"/>
    </source>
</evidence>
<feature type="transmembrane region" description="Helical" evidence="9">
    <location>
        <begin position="863"/>
        <end position="883"/>
    </location>
</feature>
<feature type="transmembrane region" description="Helical" evidence="9">
    <location>
        <begin position="790"/>
        <end position="811"/>
    </location>
</feature>
<feature type="transmembrane region" description="Helical" evidence="9">
    <location>
        <begin position="247"/>
        <end position="268"/>
    </location>
</feature>
<keyword evidence="7 9" id="KW-1133">Transmembrane helix</keyword>
<dbReference type="Proteomes" id="UP001597192">
    <property type="component" value="Unassembled WGS sequence"/>
</dbReference>
<proteinExistence type="inferred from homology"/>
<feature type="transmembrane region" description="Helical" evidence="9">
    <location>
        <begin position="63"/>
        <end position="82"/>
    </location>
</feature>
<dbReference type="Pfam" id="PF00122">
    <property type="entry name" value="E1-E2_ATPase"/>
    <property type="match status" value="1"/>
</dbReference>
<dbReference type="Pfam" id="PF00702">
    <property type="entry name" value="Hydrolase"/>
    <property type="match status" value="1"/>
</dbReference>
<dbReference type="SFLD" id="SFLDS00003">
    <property type="entry name" value="Haloacid_Dehalogenase"/>
    <property type="match status" value="1"/>
</dbReference>
<evidence type="ECO:0000256" key="2">
    <source>
        <dbReference type="ARBA" id="ARBA00005675"/>
    </source>
</evidence>
<dbReference type="PRINTS" id="PR00119">
    <property type="entry name" value="CATATPASE"/>
</dbReference>
<comment type="similarity">
    <text evidence="2">Belongs to the cation transport ATPase (P-type) (TC 3.A.3) family. Type IIA subfamily.</text>
</comment>
<dbReference type="InterPro" id="IPR018303">
    <property type="entry name" value="ATPase_P-typ_P_site"/>
</dbReference>
<feature type="transmembrane region" description="Helical" evidence="9">
    <location>
        <begin position="88"/>
        <end position="108"/>
    </location>
</feature>
<keyword evidence="8 9" id="KW-0472">Membrane</keyword>
<dbReference type="PANTHER" id="PTHR43294">
    <property type="entry name" value="SODIUM/POTASSIUM-TRANSPORTING ATPASE SUBUNIT ALPHA"/>
    <property type="match status" value="1"/>
</dbReference>
<evidence type="ECO:0000256" key="5">
    <source>
        <dbReference type="ARBA" id="ARBA00022840"/>
    </source>
</evidence>
<dbReference type="Pfam" id="PF00689">
    <property type="entry name" value="Cation_ATPase_C"/>
    <property type="match status" value="1"/>
</dbReference>
<dbReference type="InterPro" id="IPR059000">
    <property type="entry name" value="ATPase_P-type_domA"/>
</dbReference>
<dbReference type="SMART" id="SM00831">
    <property type="entry name" value="Cation_ATPase_N"/>
    <property type="match status" value="1"/>
</dbReference>
<evidence type="ECO:0000256" key="3">
    <source>
        <dbReference type="ARBA" id="ARBA00022692"/>
    </source>
</evidence>
<dbReference type="Gene3D" id="2.70.150.10">
    <property type="entry name" value="Calcium-transporting ATPase, cytoplasmic transduction domain A"/>
    <property type="match status" value="1"/>
</dbReference>
<dbReference type="SUPFAM" id="SSF56784">
    <property type="entry name" value="HAD-like"/>
    <property type="match status" value="1"/>
</dbReference>
<dbReference type="InterPro" id="IPR006068">
    <property type="entry name" value="ATPase_P-typ_cation-transptr_C"/>
</dbReference>
<dbReference type="InterPro" id="IPR023298">
    <property type="entry name" value="ATPase_P-typ_TM_dom_sf"/>
</dbReference>
<feature type="transmembrane region" description="Helical" evidence="9">
    <location>
        <begin position="823"/>
        <end position="843"/>
    </location>
</feature>
<sequence length="901" mass="96690">MDDPGEHRSLTHVDVPTIQQELHVPDLEAGLSSEDAKKRLAINGPNALESHVTPKWVTFIRQFNNLIIYILIGAAIMTSIMGLMTDTIIIALVIVINAFIGYFQEVNASNALEKIKQMLAHTATVYRDGQRVDVDTADLVTGDVVFLEAGDNVPADLRLFDVDNLTMMESALTGESNSVEKQIEPLVGDVPLAEQSNMAFASTAVASGSGMGIVVATGIHTELGKISQAVADVRKGRSPLMKELDGIGKGISIGILVFAVALFIFGLFTGRYTVGTLALAVVTMIVGSLPEGLPATTSVVLAMGMQNMAKHNNTIVKTLPGAETLGSVDVIATDKTGTLTKNEMTMTDVITPAHHYAVTGTGYAPTGQFMLDGAAVSPADQADLQELLIAGFQANDTTLAEVDGVYEINGEPTDGAFMTAYQKGFDADPAGEELDFLPFDSDYRYMAKLVELPDGTRKIYLKGSPDKVFPMAKNADPHFDEETYLALTSKLSRGGQRVIAVAEKVVGPEVNEITLPLCEEGMQFLGIAALIDPPRDEVIASIKQMHKAGVRVVMITGDHPETASAIAATLGIAKRPRVVTGTELAQMDDAARFQAMTTADVFARTTPADKLAIVTALQEAGNVTAMVGDGVNDAPALKKADVGVAMGVSGTDVAKDAADIILTDDKFTTMEKAIAQGRRIYDNLKKSVLFLLPTSFAEGLIIAFTVLTQDAMPLNAPQMLWINMVSAITIQFAFIFEPAEPGIMERPPRSNTAGMMNKHDIFQLIYVSVLISGLGLIAHDYLLSRGIVDAATASTMMVNIVILGKIFYLFNIRTKAPAFSKQLFTNPMAYAIIGLMMVLQLILTYVPFMQNVMGTSGMSLREWGIAIAIGFIVLVVTEIDKLIRLAYAKEAAKPHFKAEKD</sequence>
<keyword evidence="12" id="KW-1185">Reference proteome</keyword>
<gene>
    <name evidence="11" type="ORF">ACFQ47_04270</name>
</gene>
<keyword evidence="3 9" id="KW-0812">Transmembrane</keyword>
<feature type="domain" description="Cation-transporting P-type ATPase N-terminal" evidence="10">
    <location>
        <begin position="9"/>
        <end position="83"/>
    </location>
</feature>
<evidence type="ECO:0000256" key="7">
    <source>
        <dbReference type="ARBA" id="ARBA00022989"/>
    </source>
</evidence>
<dbReference type="SFLD" id="SFLDG00002">
    <property type="entry name" value="C1.7:_P-type_atpase_like"/>
    <property type="match status" value="1"/>
</dbReference>
<evidence type="ECO:0000313" key="11">
    <source>
        <dbReference type="EMBL" id="MFD1431894.1"/>
    </source>
</evidence>
<protein>
    <submittedName>
        <fullName evidence="11">HAD-IC family P-type ATPase</fullName>
    </submittedName>
</protein>
<name>A0ABW4CLW2_9LACO</name>
<comment type="subcellular location">
    <subcellularLocation>
        <location evidence="1">Membrane</location>
        <topology evidence="1">Multi-pass membrane protein</topology>
    </subcellularLocation>
</comment>
<dbReference type="Gene3D" id="3.40.1110.10">
    <property type="entry name" value="Calcium-transporting ATPase, cytoplasmic domain N"/>
    <property type="match status" value="1"/>
</dbReference>
<dbReference type="PROSITE" id="PS00154">
    <property type="entry name" value="ATPASE_E1_E2"/>
    <property type="match status" value="1"/>
</dbReference>
<keyword evidence="4" id="KW-0547">Nucleotide-binding</keyword>
<dbReference type="InterPro" id="IPR050510">
    <property type="entry name" value="Cation_transp_ATPase_P-type"/>
</dbReference>
<dbReference type="NCBIfam" id="TIGR01494">
    <property type="entry name" value="ATPase_P-type"/>
    <property type="match status" value="2"/>
</dbReference>
<dbReference type="Gene3D" id="1.20.1110.10">
    <property type="entry name" value="Calcium-transporting ATPase, transmembrane domain"/>
    <property type="match status" value="1"/>
</dbReference>
<dbReference type="InterPro" id="IPR001757">
    <property type="entry name" value="P_typ_ATPase"/>
</dbReference>
<dbReference type="Pfam" id="PF00690">
    <property type="entry name" value="Cation_ATPase_N"/>
    <property type="match status" value="1"/>
</dbReference>
<reference evidence="12" key="1">
    <citation type="journal article" date="2019" name="Int. J. Syst. Evol. Microbiol.">
        <title>The Global Catalogue of Microorganisms (GCM) 10K type strain sequencing project: providing services to taxonomists for standard genome sequencing and annotation.</title>
        <authorList>
            <consortium name="The Broad Institute Genomics Platform"/>
            <consortium name="The Broad Institute Genome Sequencing Center for Infectious Disease"/>
            <person name="Wu L."/>
            <person name="Ma J."/>
        </authorList>
    </citation>
    <scope>NUCLEOTIDE SEQUENCE [LARGE SCALE GENOMIC DNA]</scope>
    <source>
        <strain evidence="12">CCM 8947</strain>
    </source>
</reference>
<evidence type="ECO:0000256" key="9">
    <source>
        <dbReference type="SAM" id="Phobius"/>
    </source>
</evidence>
<dbReference type="InterPro" id="IPR004014">
    <property type="entry name" value="ATPase_P-typ_cation-transptr_N"/>
</dbReference>
<feature type="transmembrane region" description="Helical" evidence="9">
    <location>
        <begin position="688"/>
        <end position="707"/>
    </location>
</feature>
<evidence type="ECO:0000313" key="12">
    <source>
        <dbReference type="Proteomes" id="UP001597192"/>
    </source>
</evidence>
<dbReference type="Gene3D" id="3.40.50.1000">
    <property type="entry name" value="HAD superfamily/HAD-like"/>
    <property type="match status" value="1"/>
</dbReference>
<dbReference type="EMBL" id="JBHTOG010000019">
    <property type="protein sequence ID" value="MFD1431894.1"/>
    <property type="molecule type" value="Genomic_DNA"/>
</dbReference>
<dbReference type="InterPro" id="IPR023214">
    <property type="entry name" value="HAD_sf"/>
</dbReference>
<dbReference type="InterPro" id="IPR036412">
    <property type="entry name" value="HAD-like_sf"/>
</dbReference>